<dbReference type="Gene3D" id="3.50.80.20">
    <property type="entry name" value="D-Ala-D-Ala carboxypeptidase C, peptidase S13"/>
    <property type="match status" value="1"/>
</dbReference>
<dbReference type="RefSeq" id="WP_246195849.1">
    <property type="nucleotide sequence ID" value="NZ_QPJC01000012.1"/>
</dbReference>
<dbReference type="Proteomes" id="UP000253495">
    <property type="component" value="Unassembled WGS sequence"/>
</dbReference>
<keyword evidence="2" id="KW-0378">Hydrolase</keyword>
<dbReference type="Pfam" id="PF02113">
    <property type="entry name" value="Peptidase_S13"/>
    <property type="match status" value="2"/>
</dbReference>
<dbReference type="GO" id="GO:0006508">
    <property type="term" value="P:proteolysis"/>
    <property type="evidence" value="ECO:0007669"/>
    <property type="project" value="InterPro"/>
</dbReference>
<dbReference type="NCBIfam" id="TIGR00666">
    <property type="entry name" value="PBP4"/>
    <property type="match status" value="1"/>
</dbReference>
<dbReference type="InterPro" id="IPR000667">
    <property type="entry name" value="Peptidase_S13"/>
</dbReference>
<sequence length="683" mass="70072">MSEPHNPSGEVPDSGADDASPDSGDASRPSARPAGETEQESEPAWPVEDPEEPAGVGEQGGTRPEQEPERSDGFAHLEELEQDTDRIGWKRGYGTEAAAPEPGRSSGEPGAGTSTVRVSPVPPPGPSEEPTRQFPRPDFSGPPPEWQRPVHPVGFAAHPDSRQGSRQDPVPPPAPRPDEAVPGAASGWAEPHGAQGTSAPETPEWNAPPDPETAGTSPAVPLYRRRGVLAAVSLAAVVVLAAGLVVGGSVLFGDGPDRRAEPPPPVQLRPAIKPLRGSGAELGRQQLSAVLEQAVSNPALGTFGGVVVDPASGRTLWQHSAQQALIPASTAKLFTASAALLALDHRHRFSTKVVRGTEPGSVVLVGGGDPTLSSLPEDAESVYPGAAHLDTLVAEVRKATGGEVTSITVDTSRYTGPELAPGWLPEDVRNGYVAPVEPVMLDGGRADPGSAVSRRSEQPALDAGRELARRLGVPTSEVALGEAPPDAPVLGEVESATVQRMVRTALQRSDNVLAEALAREVAISTGFDASFAGATAAIRTVLTNSGIDLAGTHLADGSGLSLQDRVTPTALGSLLASASAPVGSESALPASATKKLRALLPALPVAGSSGSLESRYQEEASNARGWVRAKTGTLSDVNSLAGTVVTRGGHLLVFAMISNGTPADVARPALDAVAAALRTCGCR</sequence>
<dbReference type="SUPFAM" id="SSF56601">
    <property type="entry name" value="beta-lactamase/transpeptidase-like"/>
    <property type="match status" value="1"/>
</dbReference>
<dbReference type="EMBL" id="QPJC01000012">
    <property type="protein sequence ID" value="RCW40184.1"/>
    <property type="molecule type" value="Genomic_DNA"/>
</dbReference>
<keyword evidence="4" id="KW-0812">Transmembrane</keyword>
<keyword evidence="4" id="KW-1133">Transmembrane helix</keyword>
<dbReference type="GO" id="GO:0000270">
    <property type="term" value="P:peptidoglycan metabolic process"/>
    <property type="evidence" value="ECO:0007669"/>
    <property type="project" value="TreeGrafter"/>
</dbReference>
<feature type="compositionally biased region" description="Basic and acidic residues" evidence="3">
    <location>
        <begin position="64"/>
        <end position="88"/>
    </location>
</feature>
<feature type="transmembrane region" description="Helical" evidence="4">
    <location>
        <begin position="228"/>
        <end position="252"/>
    </location>
</feature>
<evidence type="ECO:0000256" key="2">
    <source>
        <dbReference type="ARBA" id="ARBA00022801"/>
    </source>
</evidence>
<evidence type="ECO:0000256" key="4">
    <source>
        <dbReference type="SAM" id="Phobius"/>
    </source>
</evidence>
<keyword evidence="4" id="KW-0472">Membrane</keyword>
<evidence type="ECO:0000313" key="5">
    <source>
        <dbReference type="EMBL" id="RCW40184.1"/>
    </source>
</evidence>
<accession>A0A368VIZ5</accession>
<reference evidence="5 6" key="1">
    <citation type="submission" date="2018-07" db="EMBL/GenBank/DDBJ databases">
        <title>Genomic Encyclopedia of Type Strains, Phase III (KMG-III): the genomes of soil and plant-associated and newly described type strains.</title>
        <authorList>
            <person name="Whitman W."/>
        </authorList>
    </citation>
    <scope>NUCLEOTIDE SEQUENCE [LARGE SCALE GENOMIC DNA]</scope>
    <source>
        <strain evidence="5 6">CECT 8575</strain>
    </source>
</reference>
<dbReference type="PANTHER" id="PTHR30023:SF0">
    <property type="entry name" value="PENICILLIN-SENSITIVE CARBOXYPEPTIDASE A"/>
    <property type="match status" value="1"/>
</dbReference>
<dbReference type="PANTHER" id="PTHR30023">
    <property type="entry name" value="D-ALANYL-D-ALANINE CARBOXYPEPTIDASE"/>
    <property type="match status" value="1"/>
</dbReference>
<keyword evidence="6" id="KW-1185">Reference proteome</keyword>
<comment type="similarity">
    <text evidence="1">Belongs to the peptidase S13 family.</text>
</comment>
<evidence type="ECO:0000256" key="3">
    <source>
        <dbReference type="SAM" id="MobiDB-lite"/>
    </source>
</evidence>
<proteinExistence type="inferred from homology"/>
<dbReference type="Gene3D" id="3.40.710.10">
    <property type="entry name" value="DD-peptidase/beta-lactamase superfamily"/>
    <property type="match status" value="2"/>
</dbReference>
<dbReference type="PRINTS" id="PR00922">
    <property type="entry name" value="DADACBPTASE3"/>
</dbReference>
<protein>
    <submittedName>
        <fullName evidence="5">D-alanyl-D-alanine carboxypeptidase/D-alanyl-D-alanine-endopeptidase (Penicillin-binding protein 4)</fullName>
    </submittedName>
</protein>
<name>A0A368VIZ5_9ACTN</name>
<keyword evidence="5" id="KW-0121">Carboxypeptidase</keyword>
<dbReference type="AlphaFoldDB" id="A0A368VIZ5"/>
<organism evidence="5 6">
    <name type="scientific">Halopolyspora algeriensis</name>
    <dbReference type="NCBI Taxonomy" id="1500506"/>
    <lineage>
        <taxon>Bacteria</taxon>
        <taxon>Bacillati</taxon>
        <taxon>Actinomycetota</taxon>
        <taxon>Actinomycetes</taxon>
        <taxon>Actinomycetes incertae sedis</taxon>
        <taxon>Halopolyspora</taxon>
    </lineage>
</organism>
<feature type="compositionally biased region" description="Low complexity" evidence="3">
    <location>
        <begin position="21"/>
        <end position="31"/>
    </location>
</feature>
<keyword evidence="5" id="KW-0645">Protease</keyword>
<evidence type="ECO:0000313" key="6">
    <source>
        <dbReference type="Proteomes" id="UP000253495"/>
    </source>
</evidence>
<feature type="region of interest" description="Disordered" evidence="3">
    <location>
        <begin position="1"/>
        <end position="218"/>
    </location>
</feature>
<comment type="caution">
    <text evidence="5">The sequence shown here is derived from an EMBL/GenBank/DDBJ whole genome shotgun (WGS) entry which is preliminary data.</text>
</comment>
<dbReference type="GO" id="GO:0004185">
    <property type="term" value="F:serine-type carboxypeptidase activity"/>
    <property type="evidence" value="ECO:0007669"/>
    <property type="project" value="InterPro"/>
</dbReference>
<gene>
    <name evidence="5" type="ORF">DFQ14_11263</name>
</gene>
<feature type="region of interest" description="Disordered" evidence="3">
    <location>
        <begin position="443"/>
        <end position="463"/>
    </location>
</feature>
<dbReference type="InterPro" id="IPR012338">
    <property type="entry name" value="Beta-lactam/transpept-like"/>
</dbReference>
<evidence type="ECO:0000256" key="1">
    <source>
        <dbReference type="ARBA" id="ARBA00006096"/>
    </source>
</evidence>